<feature type="non-terminal residue" evidence="7">
    <location>
        <position position="1"/>
    </location>
</feature>
<evidence type="ECO:0000256" key="4">
    <source>
        <dbReference type="ARBA" id="ARBA00022989"/>
    </source>
</evidence>
<keyword evidence="2" id="KW-0813">Transport</keyword>
<comment type="subcellular location">
    <subcellularLocation>
        <location evidence="1">Membrane</location>
        <topology evidence="1">Multi-pass membrane protein</topology>
    </subcellularLocation>
</comment>
<evidence type="ECO:0000256" key="3">
    <source>
        <dbReference type="ARBA" id="ARBA00022692"/>
    </source>
</evidence>
<evidence type="ECO:0000313" key="7">
    <source>
        <dbReference type="EMBL" id="RDX98464.1"/>
    </source>
</evidence>
<evidence type="ECO:0000313" key="8">
    <source>
        <dbReference type="Proteomes" id="UP000257109"/>
    </source>
</evidence>
<proteinExistence type="predicted"/>
<reference evidence="7" key="1">
    <citation type="submission" date="2018-05" db="EMBL/GenBank/DDBJ databases">
        <title>Draft genome of Mucuna pruriens seed.</title>
        <authorList>
            <person name="Nnadi N.E."/>
            <person name="Vos R."/>
            <person name="Hasami M.H."/>
            <person name="Devisetty U.K."/>
            <person name="Aguiy J.C."/>
        </authorList>
    </citation>
    <scope>NUCLEOTIDE SEQUENCE [LARGE SCALE GENOMIC DNA]</scope>
    <source>
        <strain evidence="7">JCA_2017</strain>
    </source>
</reference>
<protein>
    <submittedName>
        <fullName evidence="7">Folate-biopterin transporter 1, chloroplastic</fullName>
    </submittedName>
</protein>
<name>A0A371H6N1_MUCPR</name>
<evidence type="ECO:0000256" key="2">
    <source>
        <dbReference type="ARBA" id="ARBA00022448"/>
    </source>
</evidence>
<sequence>MLYFTTNFLGFTHVVLGFVKLVTSIASLLGVGHYNGFMKNFTSPLALNTFLLVHLYKMGK</sequence>
<evidence type="ECO:0000256" key="5">
    <source>
        <dbReference type="ARBA" id="ARBA00023136"/>
    </source>
</evidence>
<dbReference type="OrthoDB" id="264392at2759"/>
<accession>A0A371H6N1</accession>
<evidence type="ECO:0000256" key="1">
    <source>
        <dbReference type="ARBA" id="ARBA00004141"/>
    </source>
</evidence>
<comment type="caution">
    <text evidence="7">The sequence shown here is derived from an EMBL/GenBank/DDBJ whole genome shotgun (WGS) entry which is preliminary data.</text>
</comment>
<dbReference type="EMBL" id="QJKJ01003449">
    <property type="protein sequence ID" value="RDX98464.1"/>
    <property type="molecule type" value="Genomic_DNA"/>
</dbReference>
<evidence type="ECO:0000256" key="6">
    <source>
        <dbReference type="SAM" id="Phobius"/>
    </source>
</evidence>
<gene>
    <name evidence="7" type="ORF">CR513_18616</name>
</gene>
<dbReference type="Proteomes" id="UP000257109">
    <property type="component" value="Unassembled WGS sequence"/>
</dbReference>
<dbReference type="AlphaFoldDB" id="A0A371H6N1"/>
<feature type="transmembrane region" description="Helical" evidence="6">
    <location>
        <begin position="7"/>
        <end position="31"/>
    </location>
</feature>
<keyword evidence="8" id="KW-1185">Reference proteome</keyword>
<keyword evidence="3 6" id="KW-0812">Transmembrane</keyword>
<dbReference type="InterPro" id="IPR039309">
    <property type="entry name" value="BT1"/>
</dbReference>
<dbReference type="GO" id="GO:0016020">
    <property type="term" value="C:membrane"/>
    <property type="evidence" value="ECO:0007669"/>
    <property type="project" value="UniProtKB-SubCell"/>
</dbReference>
<keyword evidence="5 6" id="KW-0472">Membrane</keyword>
<keyword evidence="4 6" id="KW-1133">Transmembrane helix</keyword>
<organism evidence="7 8">
    <name type="scientific">Mucuna pruriens</name>
    <name type="common">Velvet bean</name>
    <name type="synonym">Dolichos pruriens</name>
    <dbReference type="NCBI Taxonomy" id="157652"/>
    <lineage>
        <taxon>Eukaryota</taxon>
        <taxon>Viridiplantae</taxon>
        <taxon>Streptophyta</taxon>
        <taxon>Embryophyta</taxon>
        <taxon>Tracheophyta</taxon>
        <taxon>Spermatophyta</taxon>
        <taxon>Magnoliopsida</taxon>
        <taxon>eudicotyledons</taxon>
        <taxon>Gunneridae</taxon>
        <taxon>Pentapetalae</taxon>
        <taxon>rosids</taxon>
        <taxon>fabids</taxon>
        <taxon>Fabales</taxon>
        <taxon>Fabaceae</taxon>
        <taxon>Papilionoideae</taxon>
        <taxon>50 kb inversion clade</taxon>
        <taxon>NPAAA clade</taxon>
        <taxon>indigoferoid/millettioid clade</taxon>
        <taxon>Phaseoleae</taxon>
        <taxon>Mucuna</taxon>
    </lineage>
</organism>
<dbReference type="Pfam" id="PF03092">
    <property type="entry name" value="BT1"/>
    <property type="match status" value="1"/>
</dbReference>